<dbReference type="InParanoid" id="A0A3A9JFL3"/>
<dbReference type="NCBIfam" id="TIGR01488">
    <property type="entry name" value="HAD-SF-IB"/>
    <property type="match status" value="1"/>
</dbReference>
<evidence type="ECO:0000313" key="7">
    <source>
        <dbReference type="Proteomes" id="UP000278036"/>
    </source>
</evidence>
<dbReference type="EMBL" id="RAQU01000017">
    <property type="protein sequence ID" value="RKK05372.1"/>
    <property type="molecule type" value="Genomic_DNA"/>
</dbReference>
<dbReference type="OrthoDB" id="9794212at2"/>
<evidence type="ECO:0000313" key="4">
    <source>
        <dbReference type="EMBL" id="RKK05372.1"/>
    </source>
</evidence>
<dbReference type="InterPro" id="IPR006385">
    <property type="entry name" value="HAD_hydro_SerB1"/>
</dbReference>
<comment type="caution">
    <text evidence="4">The sequence shown here is derived from an EMBL/GenBank/DDBJ whole genome shotgun (WGS) entry which is preliminary data.</text>
</comment>
<dbReference type="GO" id="GO:0046872">
    <property type="term" value="F:metal ion binding"/>
    <property type="evidence" value="ECO:0007669"/>
    <property type="project" value="UniProtKB-KW"/>
</dbReference>
<keyword evidence="2 4" id="KW-0378">Hydrolase</keyword>
<dbReference type="Gene3D" id="3.40.50.1000">
    <property type="entry name" value="HAD superfamily/HAD-like"/>
    <property type="match status" value="1"/>
</dbReference>
<dbReference type="PANTHER" id="PTHR43344:SF13">
    <property type="entry name" value="PHOSPHATASE RV3661-RELATED"/>
    <property type="match status" value="1"/>
</dbReference>
<dbReference type="EMBL" id="RFLX01000024">
    <property type="protein sequence ID" value="RMI19151.1"/>
    <property type="molecule type" value="Genomic_DNA"/>
</dbReference>
<dbReference type="Proteomes" id="UP000278036">
    <property type="component" value="Unassembled WGS sequence"/>
</dbReference>
<dbReference type="InterPro" id="IPR023214">
    <property type="entry name" value="HAD_sf"/>
</dbReference>
<dbReference type="PANTHER" id="PTHR43344">
    <property type="entry name" value="PHOSPHOSERINE PHOSPHATASE"/>
    <property type="match status" value="1"/>
</dbReference>
<dbReference type="GO" id="GO:0016787">
    <property type="term" value="F:hydrolase activity"/>
    <property type="evidence" value="ECO:0007669"/>
    <property type="project" value="UniProtKB-KW"/>
</dbReference>
<dbReference type="InterPro" id="IPR036412">
    <property type="entry name" value="HAD-like_sf"/>
</dbReference>
<sequence>MPMHDDGTIRTAARLCQPPCRDDAATRVAVFDLDGTISRRDLFLVFLMEAARRLGPARPMRTALLPLHTLNYSLRRISNTTLKIAYLDAVLGNREQKMLQRVAREFAARCLFREIKPDALRVMELHRQAGDALVLASASLDLYVEPIGRLLGFDATVSTRVAWTPDGRIAGALDGGNLRGPAKLVAVRELLSRKFPNAEDLVAYSDHESDVSLLAAAGTAVVVDPTRKMREEARRRGWPVVDWSGTGWPDGGRWIMPPGPVGRQA</sequence>
<keyword evidence="1" id="KW-0479">Metal-binding</keyword>
<dbReference type="InterPro" id="IPR050582">
    <property type="entry name" value="HAD-like_SerB"/>
</dbReference>
<evidence type="ECO:0000256" key="2">
    <source>
        <dbReference type="ARBA" id="ARBA00022801"/>
    </source>
</evidence>
<evidence type="ECO:0000313" key="5">
    <source>
        <dbReference type="EMBL" id="RMI19151.1"/>
    </source>
</evidence>
<gene>
    <name evidence="4" type="ORF">D6Z83_04450</name>
    <name evidence="5" type="ORF">EBE87_21775</name>
</gene>
<accession>A0A3A9JFL3</accession>
<proteinExistence type="predicted"/>
<protein>
    <submittedName>
        <fullName evidence="4">HAD-IB family hydrolase</fullName>
    </submittedName>
</protein>
<evidence type="ECO:0000256" key="1">
    <source>
        <dbReference type="ARBA" id="ARBA00022723"/>
    </source>
</evidence>
<dbReference type="Proteomes" id="UP000274097">
    <property type="component" value="Unassembled WGS sequence"/>
</dbReference>
<organism evidence="4 7">
    <name type="scientific">Teichococcus wenyumeiae</name>
    <dbReference type="NCBI Taxonomy" id="2478470"/>
    <lineage>
        <taxon>Bacteria</taxon>
        <taxon>Pseudomonadati</taxon>
        <taxon>Pseudomonadota</taxon>
        <taxon>Alphaproteobacteria</taxon>
        <taxon>Acetobacterales</taxon>
        <taxon>Roseomonadaceae</taxon>
        <taxon>Roseomonas</taxon>
    </lineage>
</organism>
<dbReference type="AlphaFoldDB" id="A0A3A9JFL3"/>
<dbReference type="RefSeq" id="WP_120637132.1">
    <property type="nucleotide sequence ID" value="NZ_RAQU01000017.1"/>
</dbReference>
<keyword evidence="6" id="KW-1185">Reference proteome</keyword>
<dbReference type="SUPFAM" id="SSF56784">
    <property type="entry name" value="HAD-like"/>
    <property type="match status" value="1"/>
</dbReference>
<evidence type="ECO:0000313" key="6">
    <source>
        <dbReference type="Proteomes" id="UP000274097"/>
    </source>
</evidence>
<dbReference type="Gene3D" id="1.20.1440.100">
    <property type="entry name" value="SG protein - dephosphorylation function"/>
    <property type="match status" value="1"/>
</dbReference>
<dbReference type="Pfam" id="PF12710">
    <property type="entry name" value="HAD"/>
    <property type="match status" value="1"/>
</dbReference>
<evidence type="ECO:0000256" key="3">
    <source>
        <dbReference type="ARBA" id="ARBA00022842"/>
    </source>
</evidence>
<keyword evidence="3" id="KW-0460">Magnesium</keyword>
<reference evidence="4 7" key="1">
    <citation type="submission" date="2018-09" db="EMBL/GenBank/DDBJ databases">
        <title>Roseomonas sp. nov., isolated from feces of Tibetan antelopes in the Qinghai-Tibet plateau, China.</title>
        <authorList>
            <person name="Tian Z."/>
        </authorList>
    </citation>
    <scope>NUCLEOTIDE SEQUENCE [LARGE SCALE GENOMIC DNA]</scope>
    <source>
        <strain evidence="5 6">Z23</strain>
        <strain evidence="4 7">Z24</strain>
    </source>
</reference>
<name>A0A3A9JFL3_9PROT</name>
<dbReference type="NCBIfam" id="TIGR01490">
    <property type="entry name" value="HAD-SF-IB-hyp1"/>
    <property type="match status" value="1"/>
</dbReference>